<organism evidence="3 4">
    <name type="scientific">Hoeflea alexandrii</name>
    <dbReference type="NCBI Taxonomy" id="288436"/>
    <lineage>
        <taxon>Bacteria</taxon>
        <taxon>Pseudomonadati</taxon>
        <taxon>Pseudomonadota</taxon>
        <taxon>Alphaproteobacteria</taxon>
        <taxon>Hyphomicrobiales</taxon>
        <taxon>Rhizobiaceae</taxon>
        <taxon>Hoeflea</taxon>
    </lineage>
</organism>
<dbReference type="SUPFAM" id="SSF47413">
    <property type="entry name" value="lambda repressor-like DNA-binding domains"/>
    <property type="match status" value="1"/>
</dbReference>
<dbReference type="Proteomes" id="UP001320715">
    <property type="component" value="Unassembled WGS sequence"/>
</dbReference>
<feature type="region of interest" description="Disordered" evidence="1">
    <location>
        <begin position="118"/>
        <end position="139"/>
    </location>
</feature>
<dbReference type="Pfam" id="PF13560">
    <property type="entry name" value="HTH_31"/>
    <property type="match status" value="1"/>
</dbReference>
<protein>
    <submittedName>
        <fullName evidence="3">Helix-turn-helix domain-containing protein</fullName>
    </submittedName>
</protein>
<dbReference type="PROSITE" id="PS50943">
    <property type="entry name" value="HTH_CROC1"/>
    <property type="match status" value="1"/>
</dbReference>
<accession>A0ABT1CRJ9</accession>
<evidence type="ECO:0000313" key="3">
    <source>
        <dbReference type="EMBL" id="MCO6408821.1"/>
    </source>
</evidence>
<dbReference type="CDD" id="cd00093">
    <property type="entry name" value="HTH_XRE"/>
    <property type="match status" value="1"/>
</dbReference>
<name>A0ABT1CRJ9_9HYPH</name>
<dbReference type="EMBL" id="JAAAML010000002">
    <property type="protein sequence ID" value="MCO6408821.1"/>
    <property type="molecule type" value="Genomic_DNA"/>
</dbReference>
<dbReference type="Gene3D" id="1.10.260.40">
    <property type="entry name" value="lambda repressor-like DNA-binding domains"/>
    <property type="match status" value="1"/>
</dbReference>
<comment type="caution">
    <text evidence="3">The sequence shown here is derived from an EMBL/GenBank/DDBJ whole genome shotgun (WGS) entry which is preliminary data.</text>
</comment>
<keyword evidence="4" id="KW-1185">Reference proteome</keyword>
<feature type="domain" description="HTH cro/C1-type" evidence="2">
    <location>
        <begin position="8"/>
        <end position="66"/>
    </location>
</feature>
<evidence type="ECO:0000313" key="4">
    <source>
        <dbReference type="Proteomes" id="UP001320715"/>
    </source>
</evidence>
<evidence type="ECO:0000256" key="1">
    <source>
        <dbReference type="SAM" id="MobiDB-lite"/>
    </source>
</evidence>
<dbReference type="InterPro" id="IPR010982">
    <property type="entry name" value="Lambda_DNA-bd_dom_sf"/>
</dbReference>
<dbReference type="InterPro" id="IPR001387">
    <property type="entry name" value="Cro/C1-type_HTH"/>
</dbReference>
<reference evidence="3 4" key="1">
    <citation type="submission" date="2020-01" db="EMBL/GenBank/DDBJ databases">
        <title>Genomes of bacteria type strains.</title>
        <authorList>
            <person name="Chen J."/>
            <person name="Zhu S."/>
            <person name="Yang J."/>
        </authorList>
    </citation>
    <scope>NUCLEOTIDE SEQUENCE [LARGE SCALE GENOMIC DNA]</scope>
    <source>
        <strain evidence="3 4">DSM 16655</strain>
    </source>
</reference>
<gene>
    <name evidence="3" type="ORF">GTW23_11600</name>
</gene>
<sequence length="139" mass="15371">MTPFGQAVRRLRAERGITQRQMAKAIGVSPAYLSALEHGNRSEPSWEFVQRVIGYFNIIWDEAEELQMLAGLSRPRVSINTSGLDPKATEVANKLAAVIDRLDVATLERIEALMDGAGLSSEGRNDGANQIVAKDRHRR</sequence>
<proteinExistence type="predicted"/>
<evidence type="ECO:0000259" key="2">
    <source>
        <dbReference type="PROSITE" id="PS50943"/>
    </source>
</evidence>
<dbReference type="SMART" id="SM00530">
    <property type="entry name" value="HTH_XRE"/>
    <property type="match status" value="1"/>
</dbReference>
<dbReference type="RefSeq" id="WP_252915893.1">
    <property type="nucleotide sequence ID" value="NZ_JAAAML010000002.1"/>
</dbReference>